<dbReference type="EMBL" id="UGQL01000001">
    <property type="protein sequence ID" value="STZ26668.1"/>
    <property type="molecule type" value="Genomic_DNA"/>
</dbReference>
<proteinExistence type="predicted"/>
<evidence type="ECO:0000313" key="3">
    <source>
        <dbReference type="Proteomes" id="UP000255024"/>
    </source>
</evidence>
<dbReference type="Proteomes" id="UP000255024">
    <property type="component" value="Unassembled WGS sequence"/>
</dbReference>
<organism evidence="2 3">
    <name type="scientific">Myroides odoratus</name>
    <name type="common">Flavobacterium odoratum</name>
    <dbReference type="NCBI Taxonomy" id="256"/>
    <lineage>
        <taxon>Bacteria</taxon>
        <taxon>Pseudomonadati</taxon>
        <taxon>Bacteroidota</taxon>
        <taxon>Flavobacteriia</taxon>
        <taxon>Flavobacteriales</taxon>
        <taxon>Flavobacteriaceae</taxon>
        <taxon>Myroides</taxon>
    </lineage>
</organism>
<reference evidence="2 3" key="1">
    <citation type="submission" date="2018-06" db="EMBL/GenBank/DDBJ databases">
        <authorList>
            <consortium name="Pathogen Informatics"/>
            <person name="Doyle S."/>
        </authorList>
    </citation>
    <scope>NUCLEOTIDE SEQUENCE [LARGE SCALE GENOMIC DNA]</scope>
    <source>
        <strain evidence="2 3">NCTC11179</strain>
    </source>
</reference>
<feature type="chain" id="PRO_5016589936" evidence="1">
    <location>
        <begin position="21"/>
        <end position="196"/>
    </location>
</feature>
<gene>
    <name evidence="2" type="ORF">NCTC11179_00190</name>
</gene>
<evidence type="ECO:0000256" key="1">
    <source>
        <dbReference type="SAM" id="SignalP"/>
    </source>
</evidence>
<dbReference type="RefSeq" id="WP_115089774.1">
    <property type="nucleotide sequence ID" value="NZ_CP068107.1"/>
</dbReference>
<sequence>MKKAFYIVLFVVLGTVQSFAQTIKDFKLLQGEKEVEVVFTYDNLRMMKENFTEEEYVQNHIKNLEKKDEGSGEFWVKSWERSKEEIWDPKFLLLANKYTDRKIKFTKNAPNSKYLLLVDVLWIYPGWDAGIMRQGAKVTSTLKLVSRENPTVVLAYHKFVDMPGNQFGSNFNNETRVGEGFAKTGKEFAKKIAKNL</sequence>
<keyword evidence="3" id="KW-1185">Reference proteome</keyword>
<evidence type="ECO:0000313" key="2">
    <source>
        <dbReference type="EMBL" id="STZ26668.1"/>
    </source>
</evidence>
<name>A0A378RJ00_MYROD</name>
<dbReference type="AlphaFoldDB" id="A0A378RJ00"/>
<protein>
    <submittedName>
        <fullName evidence="2">Uncharacterized protein</fullName>
    </submittedName>
</protein>
<keyword evidence="1" id="KW-0732">Signal</keyword>
<feature type="signal peptide" evidence="1">
    <location>
        <begin position="1"/>
        <end position="20"/>
    </location>
</feature>
<accession>A0A378RJ00</accession>